<dbReference type="GO" id="GO:0003677">
    <property type="term" value="F:DNA binding"/>
    <property type="evidence" value="ECO:0007669"/>
    <property type="project" value="InterPro"/>
</dbReference>
<keyword evidence="4" id="KW-0548">Nucleotidyltransferase</keyword>
<proteinExistence type="predicted"/>
<evidence type="ECO:0000256" key="5">
    <source>
        <dbReference type="ARBA" id="ARBA00022705"/>
    </source>
</evidence>
<dbReference type="SUPFAM" id="SSF57783">
    <property type="entry name" value="Zinc beta-ribbon"/>
    <property type="match status" value="1"/>
</dbReference>
<dbReference type="GO" id="GO:0008270">
    <property type="term" value="F:zinc ion binding"/>
    <property type="evidence" value="ECO:0007669"/>
    <property type="project" value="InterPro"/>
</dbReference>
<evidence type="ECO:0000256" key="1">
    <source>
        <dbReference type="ARBA" id="ARBA00022478"/>
    </source>
</evidence>
<keyword evidence="1" id="KW-0240">DNA-directed RNA polymerase</keyword>
<dbReference type="InterPro" id="IPR013237">
    <property type="entry name" value="Phage_T7_Gp4_N"/>
</dbReference>
<dbReference type="InterPro" id="IPR034154">
    <property type="entry name" value="TOPRIM_DnaG/twinkle"/>
</dbReference>
<dbReference type="AlphaFoldDB" id="A0A5B8HSF7"/>
<dbReference type="Gene3D" id="3.40.1360.10">
    <property type="match status" value="1"/>
</dbReference>
<dbReference type="InterPro" id="IPR036977">
    <property type="entry name" value="DNA_primase_Znf_CHC2"/>
</dbReference>
<dbReference type="SUPFAM" id="SSF52540">
    <property type="entry name" value="P-loop containing nucleoside triphosphate hydrolases"/>
    <property type="match status" value="1"/>
</dbReference>
<dbReference type="Pfam" id="PF13481">
    <property type="entry name" value="AAA_25"/>
    <property type="match status" value="1"/>
</dbReference>
<evidence type="ECO:0000256" key="3">
    <source>
        <dbReference type="ARBA" id="ARBA00022679"/>
    </source>
</evidence>
<dbReference type="EMBL" id="CP042220">
    <property type="protein sequence ID" value="QDX31529.1"/>
    <property type="molecule type" value="Genomic_DNA"/>
</dbReference>
<keyword evidence="5" id="KW-0235">DNA replication</keyword>
<dbReference type="SMART" id="SM00778">
    <property type="entry name" value="Prim_Zn_Ribbon"/>
    <property type="match status" value="1"/>
</dbReference>
<sequence length="681" mass="73297">MSKFVSESVAQSRHRWPSILAALDIYFPAGGQHGPCPVCGGKDRFRFDDKRGRGTWFCNHCGHGDGLDLVARVRRCDIAEAARVVTALASSASETPPAREKAVDPRPLAERIKALMTATSTGESPYLKARELMTPAMLLTAAQAMTIGRVRFGEGSLLLPMFRTSGELAGAQLITPGGEKRLYPGTQLKGAFIPVNHGPEPSKLIITEGYATALTLQQCSSCHVVAAVSANNLLNVAQAFRARYPHCCLILAGDNDIHPDGAANTGKLMAEKAALAVDGWVSLPPTDTACDWDDFRQRHGMDATKAAFRRQLTRPAVISPAPLPDAGQSPVSVFSSALPLRKGSEGFDTRQDYLIKGYLPSGAVASAYGASGSYKSFLAVSWACHIATGKPWANRPVTQGAVIYVVGEGGIGVPRRIRAWEETLNDRSPIDALYRVDCPVFPASPDSVEQVIKAAHDVQAATGMAVRLIILDTLARCFGGSDENAAKDMGAFIQGCDYIKAATQATVLIIHHSGKDQDKGARGSSAFRAALDVEFNVRREADGQALILTCTKMKDAEEPPRRAYDLTAVNLYVDDDGEPITSLVLRDEGREVRDDPTDADPALSGITRLTDNHVALWEAIRSRTASGDGCTRALVRDDMRAMGFDVSKKFTRWLDKLVKDDLIALDGENIVPLSKRGNVGE</sequence>
<keyword evidence="6" id="KW-0804">Transcription</keyword>
<feature type="domain" description="DNA primase/helicase Gp4 N-terminal Bacteriophage T7-like" evidence="8">
    <location>
        <begin position="31"/>
        <end position="67"/>
    </location>
</feature>
<reference evidence="9 10" key="1">
    <citation type="journal article" date="2019" name="Environ. Microbiol.">
        <title>The phytopathogenic nature of Dickeya aquatica 174/2 and the dynamic early evolution of Dickeya pathogenicity.</title>
        <authorList>
            <person name="Duprey A."/>
            <person name="Taib N."/>
            <person name="Leonard S."/>
            <person name="Garin T."/>
            <person name="Flandrois J.P."/>
            <person name="Nasser W."/>
            <person name="Brochier-Armanet C."/>
            <person name="Reverchon S."/>
        </authorList>
    </citation>
    <scope>NUCLEOTIDE SEQUENCE [LARGE SCALE GENOMIC DNA]</scope>
    <source>
        <strain evidence="9 10">NCPPB 569</strain>
    </source>
</reference>
<evidence type="ECO:0000256" key="2">
    <source>
        <dbReference type="ARBA" id="ARBA00022515"/>
    </source>
</evidence>
<feature type="domain" description="Toprim" evidence="7">
    <location>
        <begin position="202"/>
        <end position="282"/>
    </location>
</feature>
<evidence type="ECO:0000313" key="10">
    <source>
        <dbReference type="Proteomes" id="UP000320591"/>
    </source>
</evidence>
<dbReference type="Pfam" id="PF08273">
    <property type="entry name" value="Zn_Ribbon_Prim"/>
    <property type="match status" value="1"/>
</dbReference>
<keyword evidence="10" id="KW-1185">Reference proteome</keyword>
<dbReference type="InterPro" id="IPR006171">
    <property type="entry name" value="TOPRIM_dom"/>
</dbReference>
<dbReference type="STRING" id="568768.GCA_000406125_00375"/>
<dbReference type="InterPro" id="IPR038724">
    <property type="entry name" value="RepA"/>
</dbReference>
<evidence type="ECO:0000256" key="6">
    <source>
        <dbReference type="ARBA" id="ARBA00023163"/>
    </source>
</evidence>
<dbReference type="GO" id="GO:0000428">
    <property type="term" value="C:DNA-directed RNA polymerase complex"/>
    <property type="evidence" value="ECO:0007669"/>
    <property type="project" value="UniProtKB-KW"/>
</dbReference>
<name>A0A5B8HSF7_9GAMM</name>
<keyword evidence="2" id="KW-0639">Primosome</keyword>
<dbReference type="KEGG" id="dic:Dpoa569_0003574"/>
<evidence type="ECO:0000259" key="7">
    <source>
        <dbReference type="SMART" id="SM00493"/>
    </source>
</evidence>
<keyword evidence="3" id="KW-0808">Transferase</keyword>
<evidence type="ECO:0000313" key="9">
    <source>
        <dbReference type="EMBL" id="QDX31529.1"/>
    </source>
</evidence>
<dbReference type="GO" id="GO:0016779">
    <property type="term" value="F:nucleotidyltransferase activity"/>
    <property type="evidence" value="ECO:0007669"/>
    <property type="project" value="UniProtKB-KW"/>
</dbReference>
<dbReference type="Pfam" id="PF13362">
    <property type="entry name" value="Toprim_3"/>
    <property type="match status" value="1"/>
</dbReference>
<accession>A0A5B8HSF7</accession>
<dbReference type="GO" id="GO:0004386">
    <property type="term" value="F:helicase activity"/>
    <property type="evidence" value="ECO:0007669"/>
    <property type="project" value="InterPro"/>
</dbReference>
<dbReference type="CDD" id="cd01029">
    <property type="entry name" value="TOPRIM_primases"/>
    <property type="match status" value="1"/>
</dbReference>
<dbReference type="GO" id="GO:0006269">
    <property type="term" value="P:DNA replication, synthesis of primer"/>
    <property type="evidence" value="ECO:0007669"/>
    <property type="project" value="UniProtKB-KW"/>
</dbReference>
<dbReference type="OrthoDB" id="784829at2"/>
<dbReference type="Proteomes" id="UP000320591">
    <property type="component" value="Chromosome"/>
</dbReference>
<protein>
    <submittedName>
        <fullName evidence="9">AAA family ATPase</fullName>
    </submittedName>
</protein>
<evidence type="ECO:0000256" key="4">
    <source>
        <dbReference type="ARBA" id="ARBA00022695"/>
    </source>
</evidence>
<dbReference type="SMART" id="SM00493">
    <property type="entry name" value="TOPRIM"/>
    <property type="match status" value="1"/>
</dbReference>
<organism evidence="9 10">
    <name type="scientific">Dickeya poaceiphila</name>
    <dbReference type="NCBI Taxonomy" id="568768"/>
    <lineage>
        <taxon>Bacteria</taxon>
        <taxon>Pseudomonadati</taxon>
        <taxon>Pseudomonadota</taxon>
        <taxon>Gammaproteobacteria</taxon>
        <taxon>Enterobacterales</taxon>
        <taxon>Pectobacteriaceae</taxon>
        <taxon>Dickeya</taxon>
    </lineage>
</organism>
<gene>
    <name evidence="9" type="ORF">Dpoa569_0003574</name>
</gene>
<dbReference type="GO" id="GO:1990077">
    <property type="term" value="C:primosome complex"/>
    <property type="evidence" value="ECO:0007669"/>
    <property type="project" value="UniProtKB-KW"/>
</dbReference>
<evidence type="ECO:0000259" key="8">
    <source>
        <dbReference type="SMART" id="SM00778"/>
    </source>
</evidence>
<dbReference type="Gene3D" id="3.40.50.300">
    <property type="entry name" value="P-loop containing nucleotide triphosphate hydrolases"/>
    <property type="match status" value="1"/>
</dbReference>
<dbReference type="InterPro" id="IPR027417">
    <property type="entry name" value="P-loop_NTPase"/>
</dbReference>
<dbReference type="CDD" id="cd01125">
    <property type="entry name" value="RepA_RSF1010_like"/>
    <property type="match status" value="1"/>
</dbReference>
<dbReference type="Gene3D" id="3.90.580.10">
    <property type="entry name" value="Zinc finger, CHC2-type domain"/>
    <property type="match status" value="1"/>
</dbReference>